<dbReference type="CDD" id="cd00093">
    <property type="entry name" value="HTH_XRE"/>
    <property type="match status" value="1"/>
</dbReference>
<dbReference type="Pfam" id="PF20703">
    <property type="entry name" value="nSTAND1"/>
    <property type="match status" value="1"/>
</dbReference>
<dbReference type="AlphaFoldDB" id="A0A4U6QGB0"/>
<name>A0A4U6QGB0_9ACTN</name>
<dbReference type="OrthoDB" id="414967at2"/>
<dbReference type="InterPro" id="IPR019775">
    <property type="entry name" value="WD40_repeat_CS"/>
</dbReference>
<dbReference type="PROSITE" id="PS50943">
    <property type="entry name" value="HTH_CROC1"/>
    <property type="match status" value="1"/>
</dbReference>
<organism evidence="4 5">
    <name type="scientific">Nakamurella flava</name>
    <dbReference type="NCBI Taxonomy" id="2576308"/>
    <lineage>
        <taxon>Bacteria</taxon>
        <taxon>Bacillati</taxon>
        <taxon>Actinomycetota</taxon>
        <taxon>Actinomycetes</taxon>
        <taxon>Nakamurellales</taxon>
        <taxon>Nakamurellaceae</taxon>
        <taxon>Nakamurella</taxon>
    </lineage>
</organism>
<dbReference type="PROSITE" id="PS00678">
    <property type="entry name" value="WD_REPEATS_1"/>
    <property type="match status" value="1"/>
</dbReference>
<dbReference type="InterPro" id="IPR027417">
    <property type="entry name" value="P-loop_NTPase"/>
</dbReference>
<dbReference type="PROSITE" id="PS50082">
    <property type="entry name" value="WD_REPEATS_2"/>
    <property type="match status" value="1"/>
</dbReference>
<dbReference type="InterPro" id="IPR001680">
    <property type="entry name" value="WD40_rpt"/>
</dbReference>
<dbReference type="SMART" id="SM00530">
    <property type="entry name" value="HTH_XRE"/>
    <property type="match status" value="1"/>
</dbReference>
<feature type="domain" description="HTH cro/C1-type" evidence="3">
    <location>
        <begin position="47"/>
        <end position="102"/>
    </location>
</feature>
<dbReference type="InterPro" id="IPR049052">
    <property type="entry name" value="nSTAND1"/>
</dbReference>
<protein>
    <recommendedName>
        <fullName evidence="3">HTH cro/C1-type domain-containing protein</fullName>
    </recommendedName>
</protein>
<feature type="repeat" description="WD" evidence="1">
    <location>
        <begin position="677"/>
        <end position="692"/>
    </location>
</feature>
<evidence type="ECO:0000256" key="2">
    <source>
        <dbReference type="SAM" id="MobiDB-lite"/>
    </source>
</evidence>
<dbReference type="Proteomes" id="UP000306985">
    <property type="component" value="Unassembled WGS sequence"/>
</dbReference>
<reference evidence="4 5" key="1">
    <citation type="submission" date="2019-05" db="EMBL/GenBank/DDBJ databases">
        <title>Nakamurella sp. N5BH11, whole genome shotgun sequence.</title>
        <authorList>
            <person name="Tuo L."/>
        </authorList>
    </citation>
    <scope>NUCLEOTIDE SEQUENCE [LARGE SCALE GENOMIC DNA]</scope>
    <source>
        <strain evidence="4 5">N5BH11</strain>
    </source>
</reference>
<gene>
    <name evidence="4" type="ORF">FDO65_11485</name>
</gene>
<proteinExistence type="predicted"/>
<keyword evidence="1" id="KW-0853">WD repeat</keyword>
<dbReference type="Pfam" id="PF13560">
    <property type="entry name" value="HTH_31"/>
    <property type="match status" value="1"/>
</dbReference>
<evidence type="ECO:0000313" key="5">
    <source>
        <dbReference type="Proteomes" id="UP000306985"/>
    </source>
</evidence>
<evidence type="ECO:0000313" key="4">
    <source>
        <dbReference type="EMBL" id="TKV59240.1"/>
    </source>
</evidence>
<dbReference type="SUPFAM" id="SSF47413">
    <property type="entry name" value="lambda repressor-like DNA-binding domains"/>
    <property type="match status" value="1"/>
</dbReference>
<feature type="region of interest" description="Disordered" evidence="2">
    <location>
        <begin position="1"/>
        <end position="29"/>
    </location>
</feature>
<accession>A0A4U6QGB0</accession>
<dbReference type="EMBL" id="SZZH01000002">
    <property type="protein sequence ID" value="TKV59240.1"/>
    <property type="molecule type" value="Genomic_DNA"/>
</dbReference>
<dbReference type="InterPro" id="IPR001387">
    <property type="entry name" value="Cro/C1-type_HTH"/>
</dbReference>
<dbReference type="Gene3D" id="3.40.50.300">
    <property type="entry name" value="P-loop containing nucleotide triphosphate hydrolases"/>
    <property type="match status" value="1"/>
</dbReference>
<dbReference type="InterPro" id="IPR010982">
    <property type="entry name" value="Lambda_DNA-bd_dom_sf"/>
</dbReference>
<sequence length="718" mass="77154">MQQPPGDRGREADAIAAGQRAGRRGGGKRALPAAIADPYRRELTELLDKLFQATGKTQRAVADLAFVVPSRVSETLRGVGDPPSPDTVGRIARALGATEEQRHRAEELVRLIGTPAPWVLGGDKPRDHVSMRAAGRRPGDGHSGDLFTGRSLAVDRVRGWLTAASPPGTPLVVTGQPGAGKSSVVARAARDLETSGVGGGLFFHARGSTSDELLTAVQTLAGDPSITDTEGWLSHLRRQIAGGTPPMLVVVDALDEAISRSEITRISQLLTTVAAQPASRVVVATRRGRGDQLLRHIGIRNNDDANLVDLDSDTYFDPADLQRVATRHLTQAAANEYPGWAEGAWMRYRADRILADRLAAVVARRADRNFLVAAFAAHSLSLMREVWDPADPDFDDNRIPSSVAEAFSKYFDTISDERQRFRTGRMLTALAFARGPGLDDDTWLLFADALGLAATREDVQQLRHSSVADYLLETEPDGHGLGVRTRLYHQALVDQLLNLAEPSNYAEPDDALRIFRRLTPIGPDGWAKANTYLQRYMADHAAAANELLTLLQQPGYLAVADLTRVVPALPSQPVGELREVAAILRSCVHRTGGLDRLQRTLLLAQAAAHLGFTAWQRLFTNEVGVLGGPTLLWAQALSGAAHQILIGDAISARGVAFGHATVASGVATGQIGGRDVIVAGGWDGSVRVWDIDGQLVGGVTDRMTISTRSRLGRSVAKM</sequence>
<dbReference type="RefSeq" id="WP_137449862.1">
    <property type="nucleotide sequence ID" value="NZ_SZZH01000002.1"/>
</dbReference>
<comment type="caution">
    <text evidence="4">The sequence shown here is derived from an EMBL/GenBank/DDBJ whole genome shotgun (WGS) entry which is preliminary data.</text>
</comment>
<dbReference type="SUPFAM" id="SSF52540">
    <property type="entry name" value="P-loop containing nucleoside triphosphate hydrolases"/>
    <property type="match status" value="2"/>
</dbReference>
<evidence type="ECO:0000256" key="1">
    <source>
        <dbReference type="PROSITE-ProRule" id="PRU00221"/>
    </source>
</evidence>
<dbReference type="GO" id="GO:0003677">
    <property type="term" value="F:DNA binding"/>
    <property type="evidence" value="ECO:0007669"/>
    <property type="project" value="InterPro"/>
</dbReference>
<keyword evidence="5" id="KW-1185">Reference proteome</keyword>
<evidence type="ECO:0000259" key="3">
    <source>
        <dbReference type="PROSITE" id="PS50943"/>
    </source>
</evidence>